<keyword evidence="2 4" id="KW-0560">Oxidoreductase</keyword>
<dbReference type="InterPro" id="IPR057326">
    <property type="entry name" value="KR_dom"/>
</dbReference>
<dbReference type="PANTHER" id="PTHR44196:SF1">
    <property type="entry name" value="DEHYDROGENASE_REDUCTASE SDR FAMILY MEMBER 7B"/>
    <property type="match status" value="1"/>
</dbReference>
<feature type="domain" description="Ketoreductase" evidence="3">
    <location>
        <begin position="18"/>
        <end position="199"/>
    </location>
</feature>
<comment type="similarity">
    <text evidence="1">Belongs to the short-chain dehydrogenases/reductases (SDR) family.</text>
</comment>
<dbReference type="InterPro" id="IPR002347">
    <property type="entry name" value="SDR_fam"/>
</dbReference>
<dbReference type="Pfam" id="PF00106">
    <property type="entry name" value="adh_short"/>
    <property type="match status" value="1"/>
</dbReference>
<name>A0ABV4B2G7_9BURK</name>
<dbReference type="InterPro" id="IPR036291">
    <property type="entry name" value="NAD(P)-bd_dom_sf"/>
</dbReference>
<evidence type="ECO:0000313" key="5">
    <source>
        <dbReference type="Proteomes" id="UP001562178"/>
    </source>
</evidence>
<dbReference type="EMBL" id="JBGBDC010000003">
    <property type="protein sequence ID" value="MEY2251126.1"/>
    <property type="molecule type" value="Genomic_DNA"/>
</dbReference>
<gene>
    <name evidence="4" type="ORF">AB7A72_08930</name>
</gene>
<comment type="caution">
    <text evidence="4">The sequence shown here is derived from an EMBL/GenBank/DDBJ whole genome shotgun (WGS) entry which is preliminary data.</text>
</comment>
<evidence type="ECO:0000259" key="3">
    <source>
        <dbReference type="SMART" id="SM00822"/>
    </source>
</evidence>
<dbReference type="EC" id="1.-.-.-" evidence="4"/>
<dbReference type="PRINTS" id="PR00081">
    <property type="entry name" value="GDHRDH"/>
</dbReference>
<dbReference type="GO" id="GO:0016491">
    <property type="term" value="F:oxidoreductase activity"/>
    <property type="evidence" value="ECO:0007669"/>
    <property type="project" value="UniProtKB-KW"/>
</dbReference>
<evidence type="ECO:0000313" key="4">
    <source>
        <dbReference type="EMBL" id="MEY2251126.1"/>
    </source>
</evidence>
<keyword evidence="5" id="KW-1185">Reference proteome</keyword>
<proteinExistence type="inferred from homology"/>
<dbReference type="SMART" id="SM00822">
    <property type="entry name" value="PKS_KR"/>
    <property type="match status" value="1"/>
</dbReference>
<evidence type="ECO:0000256" key="1">
    <source>
        <dbReference type="ARBA" id="ARBA00006484"/>
    </source>
</evidence>
<dbReference type="SUPFAM" id="SSF51735">
    <property type="entry name" value="NAD(P)-binding Rossmann-fold domains"/>
    <property type="match status" value="1"/>
</dbReference>
<sequence>MPLLQARLNLPMPDWQGRSAWVIGASTGIGRATAEALQARGARVVVSARDGAALQDFANSRPGCLALALDVSQPGTVAAAAQAVHTALGAAPDLVLYCAGYYRPLRATAFDLEEMQKHLAVNYVGVLHVLDAVLPMLLQAGQGHIALVGSVAGYRGLPMSLAYGPTKAALNNLAENLYLDLHPQGLGVSIINPGFVETPLTAQNSFRMPALISPAEAAQHILQGWARGQFEMNFPRRFTRWMRLLRCLPDRWYFASVRRITKA</sequence>
<dbReference type="PANTHER" id="PTHR44196">
    <property type="entry name" value="DEHYDROGENASE/REDUCTASE SDR FAMILY MEMBER 7B"/>
    <property type="match status" value="1"/>
</dbReference>
<protein>
    <submittedName>
        <fullName evidence="4">SDR family NAD(P)-dependent oxidoreductase</fullName>
        <ecNumber evidence="4">1.-.-.-</ecNumber>
    </submittedName>
</protein>
<reference evidence="4 5" key="1">
    <citation type="journal article" date="2016" name="Int. J. Syst. Evol. Microbiol.">
        <title>Description of Comamonas sediminis sp. nov., isolated from lagoon sediments.</title>
        <authorList>
            <person name="Subhash Y."/>
            <person name="Bang J.J."/>
            <person name="You T.H."/>
            <person name="Lee S.S."/>
        </authorList>
    </citation>
    <scope>NUCLEOTIDE SEQUENCE [LARGE SCALE GENOMIC DNA]</scope>
    <source>
        <strain evidence="4 5">JCM 31169</strain>
    </source>
</reference>
<dbReference type="RefSeq" id="WP_312836534.1">
    <property type="nucleotide sequence ID" value="NZ_JBGBDC010000003.1"/>
</dbReference>
<dbReference type="Gene3D" id="3.40.50.720">
    <property type="entry name" value="NAD(P)-binding Rossmann-like Domain"/>
    <property type="match status" value="1"/>
</dbReference>
<dbReference type="Proteomes" id="UP001562178">
    <property type="component" value="Unassembled WGS sequence"/>
</dbReference>
<organism evidence="4 5">
    <name type="scientific">Comamonas sediminis</name>
    <dbReference type="NCBI Taxonomy" id="1783360"/>
    <lineage>
        <taxon>Bacteria</taxon>
        <taxon>Pseudomonadati</taxon>
        <taxon>Pseudomonadota</taxon>
        <taxon>Betaproteobacteria</taxon>
        <taxon>Burkholderiales</taxon>
        <taxon>Comamonadaceae</taxon>
        <taxon>Comamonas</taxon>
    </lineage>
</organism>
<accession>A0ABV4B2G7</accession>
<evidence type="ECO:0000256" key="2">
    <source>
        <dbReference type="ARBA" id="ARBA00023002"/>
    </source>
</evidence>